<feature type="region of interest" description="Disordered" evidence="1">
    <location>
        <begin position="1"/>
        <end position="28"/>
    </location>
</feature>
<evidence type="ECO:0000313" key="2">
    <source>
        <dbReference type="EMBL" id="PRQ71718.1"/>
    </source>
</evidence>
<evidence type="ECO:0000256" key="1">
    <source>
        <dbReference type="SAM" id="MobiDB-lite"/>
    </source>
</evidence>
<dbReference type="Proteomes" id="UP000239560">
    <property type="component" value="Unassembled WGS sequence"/>
</dbReference>
<sequence length="56" mass="6506">MYGGTRDMRTSRGQRRRASETRRGKSAFCGRTTRRRSYRVCGVFDDVLATLNDSWT</sequence>
<dbReference type="AlphaFoldDB" id="A0A2T0A123"/>
<proteinExistence type="predicted"/>
<organism evidence="2 3">
    <name type="scientific">Rhodotorula toruloides</name>
    <name type="common">Yeast</name>
    <name type="synonym">Rhodosporidium toruloides</name>
    <dbReference type="NCBI Taxonomy" id="5286"/>
    <lineage>
        <taxon>Eukaryota</taxon>
        <taxon>Fungi</taxon>
        <taxon>Dikarya</taxon>
        <taxon>Basidiomycota</taxon>
        <taxon>Pucciniomycotina</taxon>
        <taxon>Microbotryomycetes</taxon>
        <taxon>Sporidiobolales</taxon>
        <taxon>Sporidiobolaceae</taxon>
        <taxon>Rhodotorula</taxon>
    </lineage>
</organism>
<protein>
    <submittedName>
        <fullName evidence="2">Uncharacterized protein</fullName>
    </submittedName>
</protein>
<name>A0A2T0A123_RHOTO</name>
<evidence type="ECO:0000313" key="3">
    <source>
        <dbReference type="Proteomes" id="UP000239560"/>
    </source>
</evidence>
<accession>A0A2T0A123</accession>
<comment type="caution">
    <text evidence="2">The sequence shown here is derived from an EMBL/GenBank/DDBJ whole genome shotgun (WGS) entry which is preliminary data.</text>
</comment>
<reference evidence="2 3" key="1">
    <citation type="journal article" date="2018" name="Elife">
        <title>Functional genomics of lipid metabolism in the oleaginous yeast Rhodosporidium toruloides.</title>
        <authorList>
            <person name="Coradetti S.T."/>
            <person name="Pinel D."/>
            <person name="Geiselman G."/>
            <person name="Ito M."/>
            <person name="Mondo S."/>
            <person name="Reilly M.C."/>
            <person name="Cheng Y.F."/>
            <person name="Bauer S."/>
            <person name="Grigoriev I."/>
            <person name="Gladden J.M."/>
            <person name="Simmons B.A."/>
            <person name="Brem R."/>
            <person name="Arkin A.P."/>
            <person name="Skerker J.M."/>
        </authorList>
    </citation>
    <scope>NUCLEOTIDE SEQUENCE [LARGE SCALE GENOMIC DNA]</scope>
    <source>
        <strain evidence="2 3">NBRC 0880</strain>
    </source>
</reference>
<gene>
    <name evidence="2" type="ORF">AAT19DRAFT_9833</name>
</gene>
<feature type="compositionally biased region" description="Basic and acidic residues" evidence="1">
    <location>
        <begin position="1"/>
        <end position="10"/>
    </location>
</feature>
<dbReference type="EMBL" id="LCTV02000011">
    <property type="protein sequence ID" value="PRQ71718.1"/>
    <property type="molecule type" value="Genomic_DNA"/>
</dbReference>